<evidence type="ECO:0000256" key="6">
    <source>
        <dbReference type="ARBA" id="ARBA00023136"/>
    </source>
</evidence>
<keyword evidence="6 7" id="KW-0472">Membrane</keyword>
<keyword evidence="4 7" id="KW-0812">Transmembrane</keyword>
<evidence type="ECO:0000313" key="9">
    <source>
        <dbReference type="EMBL" id="MBF6301010.1"/>
    </source>
</evidence>
<comment type="subcellular location">
    <subcellularLocation>
        <location evidence="1 7">Cell membrane</location>
        <topology evidence="1 7">Multi-pass membrane protein</topology>
    </subcellularLocation>
</comment>
<feature type="transmembrane region" description="Helical" evidence="7">
    <location>
        <begin position="146"/>
        <end position="166"/>
    </location>
</feature>
<dbReference type="Pfam" id="PF12911">
    <property type="entry name" value="OppC_N"/>
    <property type="match status" value="1"/>
</dbReference>
<evidence type="ECO:0000256" key="4">
    <source>
        <dbReference type="ARBA" id="ARBA00022692"/>
    </source>
</evidence>
<sequence>MTALLLDETRSSDRGGRWSRVGLWVAVGILGVLVLMSILAPVVAPYSPTDQDLTSRFAGPSTVHLLGTDNFGRDVLSRLIWGGRSSFAGVLIAVGAGLALGIPWGLGAGYGPRWFRTVLMRMADAFLAFPALVLAIAITGVLGPDLVTAMCSVGVVFAPVIARLTAGGVAEVRRREYVLSARMSGCPAHVILIRHVLPHAIGPVIIQAAVFAGLAFIIEAALSFIGLGIQPPAPSWGGDLNNAYQHILSAPGQVLAPGVLIAVAVLATYRIGDECRDLLSTPPV</sequence>
<evidence type="ECO:0000256" key="2">
    <source>
        <dbReference type="ARBA" id="ARBA00022448"/>
    </source>
</evidence>
<dbReference type="InterPro" id="IPR050366">
    <property type="entry name" value="BP-dependent_transpt_permease"/>
</dbReference>
<dbReference type="PROSITE" id="PS50928">
    <property type="entry name" value="ABC_TM1"/>
    <property type="match status" value="1"/>
</dbReference>
<evidence type="ECO:0000256" key="3">
    <source>
        <dbReference type="ARBA" id="ARBA00022475"/>
    </source>
</evidence>
<feature type="transmembrane region" description="Helical" evidence="7">
    <location>
        <begin position="204"/>
        <end position="227"/>
    </location>
</feature>
<dbReference type="Gene3D" id="1.10.3720.10">
    <property type="entry name" value="MetI-like"/>
    <property type="match status" value="1"/>
</dbReference>
<comment type="similarity">
    <text evidence="7">Belongs to the binding-protein-dependent transport system permease family.</text>
</comment>
<keyword evidence="2 7" id="KW-0813">Transport</keyword>
<keyword evidence="3" id="KW-1003">Cell membrane</keyword>
<evidence type="ECO:0000259" key="8">
    <source>
        <dbReference type="PROSITE" id="PS50928"/>
    </source>
</evidence>
<keyword evidence="10" id="KW-1185">Reference proteome</keyword>
<accession>A0ABS0CXY6</accession>
<comment type="caution">
    <text evidence="9">The sequence shown here is derived from an EMBL/GenBank/DDBJ whole genome shotgun (WGS) entry which is preliminary data.</text>
</comment>
<dbReference type="InterPro" id="IPR000515">
    <property type="entry name" value="MetI-like"/>
</dbReference>
<reference evidence="9 10" key="1">
    <citation type="submission" date="2020-10" db="EMBL/GenBank/DDBJ databases">
        <title>Identification of Nocardia species via Next-generation sequencing and recognition of intraspecies genetic diversity.</title>
        <authorList>
            <person name="Li P."/>
            <person name="Li P."/>
            <person name="Lu B."/>
        </authorList>
    </citation>
    <scope>NUCLEOTIDE SEQUENCE [LARGE SCALE GENOMIC DNA]</scope>
    <source>
        <strain evidence="9 10">BJ06-0157</strain>
    </source>
</reference>
<name>A0ABS0CXY6_9NOCA</name>
<dbReference type="RefSeq" id="WP_195132226.1">
    <property type="nucleotide sequence ID" value="NZ_JADLQX010000022.1"/>
</dbReference>
<dbReference type="PANTHER" id="PTHR43386:SF1">
    <property type="entry name" value="D,D-DIPEPTIDE TRANSPORT SYSTEM PERMEASE PROTEIN DDPC-RELATED"/>
    <property type="match status" value="1"/>
</dbReference>
<organism evidence="9 10">
    <name type="scientific">Nocardia amamiensis</name>
    <dbReference type="NCBI Taxonomy" id="404578"/>
    <lineage>
        <taxon>Bacteria</taxon>
        <taxon>Bacillati</taxon>
        <taxon>Actinomycetota</taxon>
        <taxon>Actinomycetes</taxon>
        <taxon>Mycobacteriales</taxon>
        <taxon>Nocardiaceae</taxon>
        <taxon>Nocardia</taxon>
    </lineage>
</organism>
<feature type="transmembrane region" description="Helical" evidence="7">
    <location>
        <begin position="86"/>
        <end position="106"/>
    </location>
</feature>
<dbReference type="InterPro" id="IPR025966">
    <property type="entry name" value="OppC_N"/>
</dbReference>
<gene>
    <name evidence="9" type="ORF">IU459_26195</name>
</gene>
<evidence type="ECO:0000313" key="10">
    <source>
        <dbReference type="Proteomes" id="UP000702209"/>
    </source>
</evidence>
<dbReference type="EMBL" id="JADLQX010000022">
    <property type="protein sequence ID" value="MBF6301010.1"/>
    <property type="molecule type" value="Genomic_DNA"/>
</dbReference>
<feature type="domain" description="ABC transmembrane type-1" evidence="8">
    <location>
        <begin position="83"/>
        <end position="272"/>
    </location>
</feature>
<feature type="transmembrane region" description="Helical" evidence="7">
    <location>
        <begin position="118"/>
        <end position="140"/>
    </location>
</feature>
<dbReference type="Proteomes" id="UP000702209">
    <property type="component" value="Unassembled WGS sequence"/>
</dbReference>
<dbReference type="PANTHER" id="PTHR43386">
    <property type="entry name" value="OLIGOPEPTIDE TRANSPORT SYSTEM PERMEASE PROTEIN APPC"/>
    <property type="match status" value="1"/>
</dbReference>
<dbReference type="SUPFAM" id="SSF161098">
    <property type="entry name" value="MetI-like"/>
    <property type="match status" value="1"/>
</dbReference>
<dbReference type="InterPro" id="IPR035906">
    <property type="entry name" value="MetI-like_sf"/>
</dbReference>
<keyword evidence="5 7" id="KW-1133">Transmembrane helix</keyword>
<proteinExistence type="inferred from homology"/>
<evidence type="ECO:0000256" key="1">
    <source>
        <dbReference type="ARBA" id="ARBA00004651"/>
    </source>
</evidence>
<dbReference type="Pfam" id="PF00528">
    <property type="entry name" value="BPD_transp_1"/>
    <property type="match status" value="1"/>
</dbReference>
<dbReference type="CDD" id="cd06261">
    <property type="entry name" value="TM_PBP2"/>
    <property type="match status" value="1"/>
</dbReference>
<protein>
    <submittedName>
        <fullName evidence="9">ABC transporter permease</fullName>
    </submittedName>
</protein>
<evidence type="ECO:0000256" key="5">
    <source>
        <dbReference type="ARBA" id="ARBA00022989"/>
    </source>
</evidence>
<evidence type="ECO:0000256" key="7">
    <source>
        <dbReference type="RuleBase" id="RU363032"/>
    </source>
</evidence>
<feature type="transmembrane region" description="Helical" evidence="7">
    <location>
        <begin position="21"/>
        <end position="44"/>
    </location>
</feature>
<feature type="transmembrane region" description="Helical" evidence="7">
    <location>
        <begin position="247"/>
        <end position="269"/>
    </location>
</feature>